<proteinExistence type="predicted"/>
<feature type="compositionally biased region" description="Polar residues" evidence="1">
    <location>
        <begin position="1"/>
        <end position="12"/>
    </location>
</feature>
<gene>
    <name evidence="2" type="ORF">BSAL_58285</name>
</gene>
<accession>A0A0S4IP82</accession>
<evidence type="ECO:0000256" key="1">
    <source>
        <dbReference type="SAM" id="MobiDB-lite"/>
    </source>
</evidence>
<feature type="compositionally biased region" description="Low complexity" evidence="1">
    <location>
        <begin position="61"/>
        <end position="81"/>
    </location>
</feature>
<evidence type="ECO:0000313" key="2">
    <source>
        <dbReference type="EMBL" id="CUF02473.1"/>
    </source>
</evidence>
<evidence type="ECO:0000313" key="3">
    <source>
        <dbReference type="Proteomes" id="UP000051952"/>
    </source>
</evidence>
<reference evidence="3" key="1">
    <citation type="submission" date="2015-09" db="EMBL/GenBank/DDBJ databases">
        <authorList>
            <consortium name="Pathogen Informatics"/>
        </authorList>
    </citation>
    <scope>NUCLEOTIDE SEQUENCE [LARGE SCALE GENOMIC DNA]</scope>
    <source>
        <strain evidence="3">Lake Konstanz</strain>
    </source>
</reference>
<keyword evidence="3" id="KW-1185">Reference proteome</keyword>
<name>A0A0S4IP82_BODSA</name>
<dbReference type="AlphaFoldDB" id="A0A0S4IP82"/>
<protein>
    <submittedName>
        <fullName evidence="2">Uncharacterized protein</fullName>
    </submittedName>
</protein>
<feature type="region of interest" description="Disordered" evidence="1">
    <location>
        <begin position="1"/>
        <end position="81"/>
    </location>
</feature>
<organism evidence="2 3">
    <name type="scientific">Bodo saltans</name>
    <name type="common">Flagellated protozoan</name>
    <dbReference type="NCBI Taxonomy" id="75058"/>
    <lineage>
        <taxon>Eukaryota</taxon>
        <taxon>Discoba</taxon>
        <taxon>Euglenozoa</taxon>
        <taxon>Kinetoplastea</taxon>
        <taxon>Metakinetoplastina</taxon>
        <taxon>Eubodonida</taxon>
        <taxon>Bodonidae</taxon>
        <taxon>Bodo</taxon>
    </lineage>
</organism>
<sequence>MTPPATSVSTSRARVRLLPTHSHRPQSNLAAIPHVVESNDDNNIFTPPYSQGSKSGGGGNQQQQQAKQRQSVDTTNSTFNNSSTTVVGGIASLWNGAGPMVISGIVDIDLILRVVNAYCRPSSALEYNSDPQQQPPSSPSKVRFMNRRGKVVTLGDALSAFLLAGGKGQSTPQSDLELVPEFLDMTPHMRGLDRQRLLPQPSLQINGSTVSDVMSPQSTLQTTTMSVGGASIFSDGNDDRLAMMEDLSDAGEASILSPMSGGSSVVDMSASPYAAHGSPWKERTLNTETLKMHNKLVSAKESQMAKQVQLMTKAAQDAERRPKVLMQLLFGAQVWNSFWAAINRQLFGGNPQASTSSGGGAGGSDDGAFQSEEGDEA</sequence>
<dbReference type="Proteomes" id="UP000051952">
    <property type="component" value="Unassembled WGS sequence"/>
</dbReference>
<dbReference type="VEuPathDB" id="TriTrypDB:BSAL_58285"/>
<dbReference type="EMBL" id="CYKH01000229">
    <property type="protein sequence ID" value="CUF02473.1"/>
    <property type="molecule type" value="Genomic_DNA"/>
</dbReference>
<feature type="region of interest" description="Disordered" evidence="1">
    <location>
        <begin position="350"/>
        <end position="377"/>
    </location>
</feature>